<reference evidence="3 4" key="1">
    <citation type="submission" date="2019-08" db="EMBL/GenBank/DDBJ databases">
        <authorList>
            <person name="Dhanesh K."/>
            <person name="Kumar G."/>
            <person name="Sasikala C."/>
            <person name="Venkata Ramana C."/>
        </authorList>
    </citation>
    <scope>NUCLEOTIDE SEQUENCE [LARGE SCALE GENOMIC DNA]</scope>
    <source>
        <strain evidence="3 4">JC645</strain>
    </source>
</reference>
<accession>A0A5M6DHW5</accession>
<dbReference type="InterPro" id="IPR002105">
    <property type="entry name" value="Dockerin_1_rpt"/>
</dbReference>
<sequence length="378" mass="40151">MCSRIACPRENSRPRITRACRIERMEQRMPLSANLGWDLDDAPVIQGTDANDTIVVRKSDDPSLGIEVRVNDAAPRHLPASPWIAIHALQGNDTIVVEGDQNVFIDAGDGDDVVVTSAGHDLVLGGQGNDFLDGGGGNDYLMGGAGDDRLFGRDGGDTLYGDDHSVSAGNDFLNGGNGDDRIIAGGGADTLWGEAGDDILESSRGRNGCNTQSLPRLDKNGQWASISTLKGCLGTDADGSPDMVDGGSGIDSALLSLEEGDLLFAVESIVEPIAPIPVRPVVPDTDRFDVNDDGLINGADAEWIIDHLHTRNGSPTDVSKYDVSGDGRVTILDALRIINRHDASLRQSEGHEGELLSLAQEPQATAISQILSDWRKNR</sequence>
<comment type="caution">
    <text evidence="3">The sequence shown here is derived from an EMBL/GenBank/DDBJ whole genome shotgun (WGS) entry which is preliminary data.</text>
</comment>
<evidence type="ECO:0000256" key="1">
    <source>
        <dbReference type="ARBA" id="ARBA00004613"/>
    </source>
</evidence>
<dbReference type="InterPro" id="IPR018511">
    <property type="entry name" value="Hemolysin-typ_Ca-bd_CS"/>
</dbReference>
<protein>
    <recommendedName>
        <fullName evidence="5">Hemolysin type calcium-binding protein</fullName>
    </recommendedName>
</protein>
<keyword evidence="4" id="KW-1185">Reference proteome</keyword>
<evidence type="ECO:0000313" key="4">
    <source>
        <dbReference type="Proteomes" id="UP000324479"/>
    </source>
</evidence>
<dbReference type="Pfam" id="PF00353">
    <property type="entry name" value="HemolysinCabind"/>
    <property type="match status" value="2"/>
</dbReference>
<dbReference type="Gene3D" id="1.10.1330.10">
    <property type="entry name" value="Dockerin domain"/>
    <property type="match status" value="1"/>
</dbReference>
<dbReference type="GO" id="GO:0005576">
    <property type="term" value="C:extracellular region"/>
    <property type="evidence" value="ECO:0007669"/>
    <property type="project" value="UniProtKB-SubCell"/>
</dbReference>
<dbReference type="GO" id="GO:0005509">
    <property type="term" value="F:calcium ion binding"/>
    <property type="evidence" value="ECO:0007669"/>
    <property type="project" value="InterPro"/>
</dbReference>
<organism evidence="3 4">
    <name type="scientific">Roseiconus nitratireducens</name>
    <dbReference type="NCBI Taxonomy" id="2605748"/>
    <lineage>
        <taxon>Bacteria</taxon>
        <taxon>Pseudomonadati</taxon>
        <taxon>Planctomycetota</taxon>
        <taxon>Planctomycetia</taxon>
        <taxon>Pirellulales</taxon>
        <taxon>Pirellulaceae</taxon>
        <taxon>Roseiconus</taxon>
    </lineage>
</organism>
<dbReference type="PANTHER" id="PTHR38340:SF1">
    <property type="entry name" value="S-LAYER PROTEIN"/>
    <property type="match status" value="1"/>
</dbReference>
<dbReference type="PROSITE" id="PS00330">
    <property type="entry name" value="HEMOLYSIN_CALCIUM"/>
    <property type="match status" value="1"/>
</dbReference>
<dbReference type="SUPFAM" id="SSF63446">
    <property type="entry name" value="Type I dockerin domain"/>
    <property type="match status" value="1"/>
</dbReference>
<dbReference type="SUPFAM" id="SSF51120">
    <property type="entry name" value="beta-Roll"/>
    <property type="match status" value="2"/>
</dbReference>
<gene>
    <name evidence="3" type="ORF">FYK55_01505</name>
</gene>
<comment type="subcellular location">
    <subcellularLocation>
        <location evidence="1">Secreted</location>
    </subcellularLocation>
</comment>
<dbReference type="Gene3D" id="2.150.10.10">
    <property type="entry name" value="Serralysin-like metalloprotease, C-terminal"/>
    <property type="match status" value="1"/>
</dbReference>
<dbReference type="Pfam" id="PF00404">
    <property type="entry name" value="Dockerin_1"/>
    <property type="match status" value="1"/>
</dbReference>
<evidence type="ECO:0000313" key="3">
    <source>
        <dbReference type="EMBL" id="KAA5547121.1"/>
    </source>
</evidence>
<dbReference type="InterPro" id="IPR001343">
    <property type="entry name" value="Hemolysn_Ca-bd"/>
</dbReference>
<evidence type="ECO:0000256" key="2">
    <source>
        <dbReference type="ARBA" id="ARBA00022525"/>
    </source>
</evidence>
<dbReference type="InterPro" id="IPR036439">
    <property type="entry name" value="Dockerin_dom_sf"/>
</dbReference>
<dbReference type="PANTHER" id="PTHR38340">
    <property type="entry name" value="S-LAYER PROTEIN"/>
    <property type="match status" value="1"/>
</dbReference>
<dbReference type="GO" id="GO:0000272">
    <property type="term" value="P:polysaccharide catabolic process"/>
    <property type="evidence" value="ECO:0007669"/>
    <property type="project" value="InterPro"/>
</dbReference>
<dbReference type="EMBL" id="VWOX01000001">
    <property type="protein sequence ID" value="KAA5547121.1"/>
    <property type="molecule type" value="Genomic_DNA"/>
</dbReference>
<evidence type="ECO:0008006" key="5">
    <source>
        <dbReference type="Google" id="ProtNLM"/>
    </source>
</evidence>
<proteinExistence type="predicted"/>
<dbReference type="InterPro" id="IPR050557">
    <property type="entry name" value="RTX_toxin/Mannuronan_C5-epim"/>
</dbReference>
<dbReference type="Proteomes" id="UP000324479">
    <property type="component" value="Unassembled WGS sequence"/>
</dbReference>
<dbReference type="InterPro" id="IPR011049">
    <property type="entry name" value="Serralysin-like_metalloprot_C"/>
</dbReference>
<dbReference type="GO" id="GO:0004553">
    <property type="term" value="F:hydrolase activity, hydrolyzing O-glycosyl compounds"/>
    <property type="evidence" value="ECO:0007669"/>
    <property type="project" value="InterPro"/>
</dbReference>
<name>A0A5M6DHW5_9BACT</name>
<dbReference type="AlphaFoldDB" id="A0A5M6DHW5"/>
<dbReference type="PRINTS" id="PR00313">
    <property type="entry name" value="CABNDNGRPT"/>
</dbReference>
<keyword evidence="2" id="KW-0964">Secreted</keyword>